<name>A0A369K9A8_HYPMA</name>
<keyword evidence="4" id="KW-1185">Reference proteome</keyword>
<comment type="caution">
    <text evidence="3">The sequence shown here is derived from an EMBL/GenBank/DDBJ whole genome shotgun (WGS) entry which is preliminary data.</text>
</comment>
<evidence type="ECO:0000313" key="3">
    <source>
        <dbReference type="EMBL" id="RDB29437.1"/>
    </source>
</evidence>
<dbReference type="InterPro" id="IPR014720">
    <property type="entry name" value="dsRBD_dom"/>
</dbReference>
<dbReference type="AlphaFoldDB" id="A0A369K9A8"/>
<dbReference type="OrthoDB" id="3246846at2759"/>
<dbReference type="InParanoid" id="A0A369K9A8"/>
<gene>
    <name evidence="3" type="ORF">Hypma_015994</name>
</gene>
<sequence length="72" mass="7440">MTNYATSLHNLLQARQQAHLLSYAESSTGPSSEAVWTVECKIAGEVKGVGVAGQKAAAKQAAAKQALEALKG</sequence>
<proteinExistence type="predicted"/>
<feature type="domain" description="DRBM" evidence="2">
    <location>
        <begin position="3"/>
        <end position="72"/>
    </location>
</feature>
<dbReference type="PROSITE" id="PS50137">
    <property type="entry name" value="DS_RBD"/>
    <property type="match status" value="1"/>
</dbReference>
<evidence type="ECO:0000256" key="1">
    <source>
        <dbReference type="PROSITE-ProRule" id="PRU00266"/>
    </source>
</evidence>
<evidence type="ECO:0000313" key="4">
    <source>
        <dbReference type="Proteomes" id="UP000076154"/>
    </source>
</evidence>
<dbReference type="Pfam" id="PF00035">
    <property type="entry name" value="dsrm"/>
    <property type="match status" value="1"/>
</dbReference>
<protein>
    <recommendedName>
        <fullName evidence="2">DRBM domain-containing protein</fullName>
    </recommendedName>
</protein>
<organism evidence="3 4">
    <name type="scientific">Hypsizygus marmoreus</name>
    <name type="common">White beech mushroom</name>
    <name type="synonym">Agaricus marmoreus</name>
    <dbReference type="NCBI Taxonomy" id="39966"/>
    <lineage>
        <taxon>Eukaryota</taxon>
        <taxon>Fungi</taxon>
        <taxon>Dikarya</taxon>
        <taxon>Basidiomycota</taxon>
        <taxon>Agaricomycotina</taxon>
        <taxon>Agaricomycetes</taxon>
        <taxon>Agaricomycetidae</taxon>
        <taxon>Agaricales</taxon>
        <taxon>Tricholomatineae</taxon>
        <taxon>Lyophyllaceae</taxon>
        <taxon>Hypsizygus</taxon>
    </lineage>
</organism>
<evidence type="ECO:0000259" key="2">
    <source>
        <dbReference type="PROSITE" id="PS50137"/>
    </source>
</evidence>
<accession>A0A369K9A8</accession>
<dbReference type="Proteomes" id="UP000076154">
    <property type="component" value="Unassembled WGS sequence"/>
</dbReference>
<reference evidence="3" key="1">
    <citation type="submission" date="2018-04" db="EMBL/GenBank/DDBJ databases">
        <title>Whole genome sequencing of Hypsizygus marmoreus.</title>
        <authorList>
            <person name="Choi I.-G."/>
            <person name="Min B."/>
            <person name="Kim J.-G."/>
            <person name="Kim S."/>
            <person name="Oh Y.-L."/>
            <person name="Kong W.-S."/>
            <person name="Park H."/>
            <person name="Jeong J."/>
            <person name="Song E.-S."/>
        </authorList>
    </citation>
    <scope>NUCLEOTIDE SEQUENCE [LARGE SCALE GENOMIC DNA]</scope>
    <source>
        <strain evidence="3">51987-8</strain>
    </source>
</reference>
<dbReference type="SUPFAM" id="SSF54768">
    <property type="entry name" value="dsRNA-binding domain-like"/>
    <property type="match status" value="1"/>
</dbReference>
<dbReference type="GO" id="GO:0003723">
    <property type="term" value="F:RNA binding"/>
    <property type="evidence" value="ECO:0007669"/>
    <property type="project" value="UniProtKB-UniRule"/>
</dbReference>
<dbReference type="EMBL" id="LUEZ02000010">
    <property type="protein sequence ID" value="RDB29437.1"/>
    <property type="molecule type" value="Genomic_DNA"/>
</dbReference>
<dbReference type="SMART" id="SM00358">
    <property type="entry name" value="DSRM"/>
    <property type="match status" value="1"/>
</dbReference>
<dbReference type="Gene3D" id="3.30.160.20">
    <property type="match status" value="1"/>
</dbReference>
<keyword evidence="1" id="KW-0694">RNA-binding</keyword>